<gene>
    <name evidence="6" type="ORF">GCM10017577_49960</name>
</gene>
<feature type="domain" description="HTH lysR-type" evidence="5">
    <location>
        <begin position="1"/>
        <end position="58"/>
    </location>
</feature>
<comment type="caution">
    <text evidence="6">The sequence shown here is derived from an EMBL/GenBank/DDBJ whole genome shotgun (WGS) entry which is preliminary data.</text>
</comment>
<dbReference type="InterPro" id="IPR036390">
    <property type="entry name" value="WH_DNA-bd_sf"/>
</dbReference>
<dbReference type="EMBL" id="BSFQ01000025">
    <property type="protein sequence ID" value="GLL13852.1"/>
    <property type="molecule type" value="Genomic_DNA"/>
</dbReference>
<dbReference type="InterPro" id="IPR036388">
    <property type="entry name" value="WH-like_DNA-bd_sf"/>
</dbReference>
<dbReference type="FunFam" id="1.10.10.10:FF:000001">
    <property type="entry name" value="LysR family transcriptional regulator"/>
    <property type="match status" value="1"/>
</dbReference>
<dbReference type="Proteomes" id="UP001143463">
    <property type="component" value="Unassembled WGS sequence"/>
</dbReference>
<accession>A0A9W6L698</accession>
<keyword evidence="3" id="KW-0238">DNA-binding</keyword>
<dbReference type="PANTHER" id="PTHR30126">
    <property type="entry name" value="HTH-TYPE TRANSCRIPTIONAL REGULATOR"/>
    <property type="match status" value="1"/>
</dbReference>
<dbReference type="InterPro" id="IPR000847">
    <property type="entry name" value="LysR_HTH_N"/>
</dbReference>
<dbReference type="GO" id="GO:0000976">
    <property type="term" value="F:transcription cis-regulatory region binding"/>
    <property type="evidence" value="ECO:0007669"/>
    <property type="project" value="TreeGrafter"/>
</dbReference>
<dbReference type="PRINTS" id="PR00039">
    <property type="entry name" value="HTHLYSR"/>
</dbReference>
<organism evidence="6 7">
    <name type="scientific">Pseudonocardia halophobica</name>
    <dbReference type="NCBI Taxonomy" id="29401"/>
    <lineage>
        <taxon>Bacteria</taxon>
        <taxon>Bacillati</taxon>
        <taxon>Actinomycetota</taxon>
        <taxon>Actinomycetes</taxon>
        <taxon>Pseudonocardiales</taxon>
        <taxon>Pseudonocardiaceae</taxon>
        <taxon>Pseudonocardia</taxon>
    </lineage>
</organism>
<name>A0A9W6L698_9PSEU</name>
<proteinExistence type="inferred from homology"/>
<dbReference type="Pfam" id="PF03466">
    <property type="entry name" value="LysR_substrate"/>
    <property type="match status" value="1"/>
</dbReference>
<comment type="similarity">
    <text evidence="1">Belongs to the LysR transcriptional regulatory family.</text>
</comment>
<dbReference type="PROSITE" id="PS50931">
    <property type="entry name" value="HTH_LYSR"/>
    <property type="match status" value="1"/>
</dbReference>
<dbReference type="CDD" id="cd05466">
    <property type="entry name" value="PBP2_LTTR_substrate"/>
    <property type="match status" value="1"/>
</dbReference>
<dbReference type="RefSeq" id="WP_037049938.1">
    <property type="nucleotide sequence ID" value="NZ_BAAAUZ010000051.1"/>
</dbReference>
<reference evidence="6" key="2">
    <citation type="submission" date="2023-01" db="EMBL/GenBank/DDBJ databases">
        <authorList>
            <person name="Sun Q."/>
            <person name="Evtushenko L."/>
        </authorList>
    </citation>
    <scope>NUCLEOTIDE SEQUENCE</scope>
    <source>
        <strain evidence="6">VKM Ac-1069</strain>
    </source>
</reference>
<dbReference type="GO" id="GO:0003700">
    <property type="term" value="F:DNA-binding transcription factor activity"/>
    <property type="evidence" value="ECO:0007669"/>
    <property type="project" value="InterPro"/>
</dbReference>
<evidence type="ECO:0000256" key="4">
    <source>
        <dbReference type="ARBA" id="ARBA00023163"/>
    </source>
</evidence>
<evidence type="ECO:0000256" key="2">
    <source>
        <dbReference type="ARBA" id="ARBA00023015"/>
    </source>
</evidence>
<dbReference type="SUPFAM" id="SSF53850">
    <property type="entry name" value="Periplasmic binding protein-like II"/>
    <property type="match status" value="1"/>
</dbReference>
<evidence type="ECO:0000256" key="3">
    <source>
        <dbReference type="ARBA" id="ARBA00023125"/>
    </source>
</evidence>
<keyword evidence="2" id="KW-0805">Transcription regulation</keyword>
<protein>
    <submittedName>
        <fullName evidence="6">LysR family transcriptional regulator</fullName>
    </submittedName>
</protein>
<dbReference type="SUPFAM" id="SSF46785">
    <property type="entry name" value="Winged helix' DNA-binding domain"/>
    <property type="match status" value="1"/>
</dbReference>
<evidence type="ECO:0000259" key="5">
    <source>
        <dbReference type="PROSITE" id="PS50931"/>
    </source>
</evidence>
<sequence length="301" mass="31515">MEPRAAEYFLAVVEHGGVTRAAQALYLAQPSLSEAIRRLEEELGVVLFERSGRGLVPTPAGRALVEPARRIVADVERARRTVEEVVALRAGELVVAAVPALAVDPLPELAAALRRRLPGVRLVLLDGTAEGVEADLRAGRCEVALTDGPPADRDPLCRHDAGGREIVLVTAGAEELPDPLPRSRLAEVPLVTELGDSWLRAELGEPRTAVECAHRQALWELVAAGAGAALVSRAGAARELPGARTVGLDPPLHRPVVVAHRPGPLSPAVAAFLEVAGLGCGDPQPRAATNACPAGESRRGS</sequence>
<evidence type="ECO:0000256" key="1">
    <source>
        <dbReference type="ARBA" id="ARBA00009437"/>
    </source>
</evidence>
<dbReference type="Gene3D" id="1.10.10.10">
    <property type="entry name" value="Winged helix-like DNA-binding domain superfamily/Winged helix DNA-binding domain"/>
    <property type="match status" value="1"/>
</dbReference>
<keyword evidence="7" id="KW-1185">Reference proteome</keyword>
<dbReference type="InterPro" id="IPR005119">
    <property type="entry name" value="LysR_subst-bd"/>
</dbReference>
<dbReference type="PANTHER" id="PTHR30126:SF91">
    <property type="entry name" value="LYSR FAMILY TRANSCRIPTIONAL REGULATOR"/>
    <property type="match status" value="1"/>
</dbReference>
<dbReference type="Pfam" id="PF00126">
    <property type="entry name" value="HTH_1"/>
    <property type="match status" value="1"/>
</dbReference>
<keyword evidence="4" id="KW-0804">Transcription</keyword>
<evidence type="ECO:0000313" key="7">
    <source>
        <dbReference type="Proteomes" id="UP001143463"/>
    </source>
</evidence>
<dbReference type="Gene3D" id="3.40.190.290">
    <property type="match status" value="1"/>
</dbReference>
<dbReference type="AlphaFoldDB" id="A0A9W6L698"/>
<evidence type="ECO:0000313" key="6">
    <source>
        <dbReference type="EMBL" id="GLL13852.1"/>
    </source>
</evidence>
<reference evidence="6" key="1">
    <citation type="journal article" date="2014" name="Int. J. Syst. Evol. Microbiol.">
        <title>Complete genome sequence of Corynebacterium casei LMG S-19264T (=DSM 44701T), isolated from a smear-ripened cheese.</title>
        <authorList>
            <consortium name="US DOE Joint Genome Institute (JGI-PGF)"/>
            <person name="Walter F."/>
            <person name="Albersmeier A."/>
            <person name="Kalinowski J."/>
            <person name="Ruckert C."/>
        </authorList>
    </citation>
    <scope>NUCLEOTIDE SEQUENCE</scope>
    <source>
        <strain evidence="6">VKM Ac-1069</strain>
    </source>
</reference>